<gene>
    <name evidence="1" type="ORF">OH136_15875</name>
</gene>
<sequence length="134" mass="15286">MSEFGHKAIKGVINGRPFFSDGWGEGPFAIRVKGKRYTFEDSDLFGPALLNKGGSISERQPISERHPFWLGYVMWRKGGRKTRWKGRVCVYEKASEGTYWKDDKGTPHFLTDPPEGLEYLGYRRVNRPAAGDTQ</sequence>
<evidence type="ECO:0000313" key="1">
    <source>
        <dbReference type="EMBL" id="MCV6826042.1"/>
    </source>
</evidence>
<accession>A0AAE3J145</accession>
<organism evidence="1 2">
    <name type="scientific">Halocynthiibacter halioticoli</name>
    <dbReference type="NCBI Taxonomy" id="2986804"/>
    <lineage>
        <taxon>Bacteria</taxon>
        <taxon>Pseudomonadati</taxon>
        <taxon>Pseudomonadota</taxon>
        <taxon>Alphaproteobacteria</taxon>
        <taxon>Rhodobacterales</taxon>
        <taxon>Paracoccaceae</taxon>
        <taxon>Halocynthiibacter</taxon>
    </lineage>
</organism>
<proteinExistence type="predicted"/>
<keyword evidence="2" id="KW-1185">Reference proteome</keyword>
<reference evidence="1" key="1">
    <citation type="submission" date="2022-10" db="EMBL/GenBank/DDBJ databases">
        <authorList>
            <person name="Yue Y."/>
        </authorList>
    </citation>
    <scope>NUCLEOTIDE SEQUENCE</scope>
    <source>
        <strain evidence="1">Z654</strain>
    </source>
</reference>
<evidence type="ECO:0000313" key="2">
    <source>
        <dbReference type="Proteomes" id="UP001208041"/>
    </source>
</evidence>
<protein>
    <submittedName>
        <fullName evidence="1">Uncharacterized protein</fullName>
    </submittedName>
</protein>
<dbReference type="RefSeq" id="WP_263955014.1">
    <property type="nucleotide sequence ID" value="NZ_JAOYFC010000006.1"/>
</dbReference>
<dbReference type="EMBL" id="JAOYFC010000006">
    <property type="protein sequence ID" value="MCV6826042.1"/>
    <property type="molecule type" value="Genomic_DNA"/>
</dbReference>
<dbReference type="Proteomes" id="UP001208041">
    <property type="component" value="Unassembled WGS sequence"/>
</dbReference>
<name>A0AAE3J145_9RHOB</name>
<comment type="caution">
    <text evidence="1">The sequence shown here is derived from an EMBL/GenBank/DDBJ whole genome shotgun (WGS) entry which is preliminary data.</text>
</comment>
<dbReference type="AlphaFoldDB" id="A0AAE3J145"/>